<evidence type="ECO:0000313" key="2">
    <source>
        <dbReference type="EMBL" id="TSD14413.1"/>
    </source>
</evidence>
<gene>
    <name evidence="2" type="ORF">DP107_09250</name>
</gene>
<dbReference type="OrthoDB" id="17296at2157"/>
<proteinExistence type="predicted"/>
<feature type="region of interest" description="Disordered" evidence="1">
    <location>
        <begin position="1"/>
        <end position="40"/>
    </location>
</feature>
<name>A0A554NAK9_9EURY</name>
<dbReference type="Proteomes" id="UP000319894">
    <property type="component" value="Unassembled WGS sequence"/>
</dbReference>
<sequence length="180" mass="18647">MIGPSGVGIRSDPPAGPSPSEPSERAEWSGFRPPAVTPDPNEWAAGGTYTLLIELPTATTIGVGALGEHRFRAGWYAYTGSALGSGGFARVDRHRELAAGERTTRHWHIDYVLGRPDATLRDVVTSAGADVECAVAASLPAGPVDGFGASDCGCRAHLARFAGRDAALSAVRRAHDEAGG</sequence>
<evidence type="ECO:0000313" key="3">
    <source>
        <dbReference type="Proteomes" id="UP000319894"/>
    </source>
</evidence>
<dbReference type="AlphaFoldDB" id="A0A554NAK9"/>
<protein>
    <submittedName>
        <fullName evidence="2">GIY-YIG nuclease family protein</fullName>
    </submittedName>
</protein>
<evidence type="ECO:0000256" key="1">
    <source>
        <dbReference type="SAM" id="MobiDB-lite"/>
    </source>
</evidence>
<dbReference type="PANTHER" id="PTHR37460:SF1">
    <property type="entry name" value="ENDONUCLEASE III"/>
    <property type="match status" value="1"/>
</dbReference>
<accession>A0A554NAK9</accession>
<dbReference type="PANTHER" id="PTHR37460">
    <property type="entry name" value="ENDONUCLEASE III"/>
    <property type="match status" value="1"/>
</dbReference>
<reference evidence="2 3" key="1">
    <citation type="submission" date="2018-06" db="EMBL/GenBank/DDBJ databases">
        <title>Natronomonas sp. F16-60 a new haloarchaeon isolated from a solar saltern of Isla Cristina, Huelva, Spain.</title>
        <authorList>
            <person name="Duran-Viseras A."/>
            <person name="Sanchez-Porro C."/>
            <person name="Ventosa A."/>
        </authorList>
    </citation>
    <scope>NUCLEOTIDE SEQUENCE [LARGE SCALE GENOMIC DNA]</scope>
    <source>
        <strain evidence="2 3">F16-60</strain>
    </source>
</reference>
<dbReference type="Pfam" id="PF01986">
    <property type="entry name" value="DUF123"/>
    <property type="match status" value="1"/>
</dbReference>
<comment type="caution">
    <text evidence="2">The sequence shown here is derived from an EMBL/GenBank/DDBJ whole genome shotgun (WGS) entry which is preliminary data.</text>
</comment>
<dbReference type="InterPro" id="IPR002837">
    <property type="entry name" value="DUF123"/>
</dbReference>
<dbReference type="EMBL" id="QMDX01000004">
    <property type="protein sequence ID" value="TSD14413.1"/>
    <property type="molecule type" value="Genomic_DNA"/>
</dbReference>
<dbReference type="CDD" id="cd10441">
    <property type="entry name" value="GIY-YIG_COG1833"/>
    <property type="match status" value="1"/>
</dbReference>
<organism evidence="2 3">
    <name type="scientific">Haloglomus irregulare</name>
    <dbReference type="NCBI Taxonomy" id="2234134"/>
    <lineage>
        <taxon>Archaea</taxon>
        <taxon>Methanobacteriati</taxon>
        <taxon>Methanobacteriota</taxon>
        <taxon>Stenosarchaea group</taxon>
        <taxon>Halobacteria</taxon>
        <taxon>Halobacteriales</taxon>
        <taxon>Natronomonadaceae</taxon>
        <taxon>Haloglomus</taxon>
    </lineage>
</organism>
<dbReference type="InParanoid" id="A0A554NAK9"/>
<keyword evidence="3" id="KW-1185">Reference proteome</keyword>